<dbReference type="SUPFAM" id="SSF103506">
    <property type="entry name" value="Mitochondrial carrier"/>
    <property type="match status" value="1"/>
</dbReference>
<keyword evidence="4 8" id="KW-0812">Transmembrane</keyword>
<evidence type="ECO:0000256" key="4">
    <source>
        <dbReference type="ARBA" id="ARBA00022692"/>
    </source>
</evidence>
<dbReference type="Proteomes" id="UP000095751">
    <property type="component" value="Unassembled WGS sequence"/>
</dbReference>
<evidence type="ECO:0000256" key="5">
    <source>
        <dbReference type="ARBA" id="ARBA00022737"/>
    </source>
</evidence>
<comment type="similarity">
    <text evidence="2 9">Belongs to the mitochondrial carrier (TC 2.A.29) family.</text>
</comment>
<evidence type="ECO:0000256" key="3">
    <source>
        <dbReference type="ARBA" id="ARBA00022448"/>
    </source>
</evidence>
<evidence type="ECO:0000313" key="10">
    <source>
        <dbReference type="EMBL" id="OEU12992.1"/>
    </source>
</evidence>
<dbReference type="AlphaFoldDB" id="A0A1E7F481"/>
<reference evidence="10 11" key="1">
    <citation type="submission" date="2016-09" db="EMBL/GenBank/DDBJ databases">
        <title>Extensive genetic diversity and differential bi-allelic expression allows diatom success in the polar Southern Ocean.</title>
        <authorList>
            <consortium name="DOE Joint Genome Institute"/>
            <person name="Mock T."/>
            <person name="Otillar R.P."/>
            <person name="Strauss J."/>
            <person name="Dupont C."/>
            <person name="Frickenhaus S."/>
            <person name="Maumus F."/>
            <person name="Mcmullan M."/>
            <person name="Sanges R."/>
            <person name="Schmutz J."/>
            <person name="Toseland A."/>
            <person name="Valas R."/>
            <person name="Veluchamy A."/>
            <person name="Ward B.J."/>
            <person name="Allen A."/>
            <person name="Barry K."/>
            <person name="Falciatore A."/>
            <person name="Ferrante M."/>
            <person name="Fortunato A.E."/>
            <person name="Gloeckner G."/>
            <person name="Gruber A."/>
            <person name="Hipkin R."/>
            <person name="Janech M."/>
            <person name="Kroth P."/>
            <person name="Leese F."/>
            <person name="Lindquist E."/>
            <person name="Lyon B.R."/>
            <person name="Martin J."/>
            <person name="Mayer C."/>
            <person name="Parker M."/>
            <person name="Quesneville H."/>
            <person name="Raymond J."/>
            <person name="Uhlig C."/>
            <person name="Valentin K.U."/>
            <person name="Worden A.Z."/>
            <person name="Armbrust E.V."/>
            <person name="Bowler C."/>
            <person name="Green B."/>
            <person name="Moulton V."/>
            <person name="Van Oosterhout C."/>
            <person name="Grigoriev I."/>
        </authorList>
    </citation>
    <scope>NUCLEOTIDE SEQUENCE [LARGE SCALE GENOMIC DNA]</scope>
    <source>
        <strain evidence="10 11">CCMP1102</strain>
    </source>
</reference>
<comment type="subcellular location">
    <subcellularLocation>
        <location evidence="1">Membrane</location>
        <topology evidence="1">Multi-pass membrane protein</topology>
    </subcellularLocation>
</comment>
<evidence type="ECO:0000256" key="9">
    <source>
        <dbReference type="RuleBase" id="RU000488"/>
    </source>
</evidence>
<dbReference type="Gene3D" id="1.50.40.10">
    <property type="entry name" value="Mitochondrial carrier domain"/>
    <property type="match status" value="2"/>
</dbReference>
<evidence type="ECO:0000256" key="8">
    <source>
        <dbReference type="PROSITE-ProRule" id="PRU00282"/>
    </source>
</evidence>
<dbReference type="OrthoDB" id="448427at2759"/>
<feature type="repeat" description="Solcar" evidence="8">
    <location>
        <begin position="136"/>
        <end position="214"/>
    </location>
</feature>
<protein>
    <submittedName>
        <fullName evidence="10">Mitochondrial carrier</fullName>
    </submittedName>
</protein>
<evidence type="ECO:0000256" key="2">
    <source>
        <dbReference type="ARBA" id="ARBA00006375"/>
    </source>
</evidence>
<evidence type="ECO:0000256" key="6">
    <source>
        <dbReference type="ARBA" id="ARBA00022989"/>
    </source>
</evidence>
<dbReference type="PANTHER" id="PTHR45667">
    <property type="entry name" value="S-ADENOSYLMETHIONINE MITOCHONDRIAL CARRIER PROTEIN"/>
    <property type="match status" value="1"/>
</dbReference>
<dbReference type="InParanoid" id="A0A1E7F481"/>
<name>A0A1E7F481_9STRA</name>
<organism evidence="10 11">
    <name type="scientific">Fragilariopsis cylindrus CCMP1102</name>
    <dbReference type="NCBI Taxonomy" id="635003"/>
    <lineage>
        <taxon>Eukaryota</taxon>
        <taxon>Sar</taxon>
        <taxon>Stramenopiles</taxon>
        <taxon>Ochrophyta</taxon>
        <taxon>Bacillariophyta</taxon>
        <taxon>Bacillariophyceae</taxon>
        <taxon>Bacillariophycidae</taxon>
        <taxon>Bacillariales</taxon>
        <taxon>Bacillariaceae</taxon>
        <taxon>Fragilariopsis</taxon>
    </lineage>
</organism>
<dbReference type="InterPro" id="IPR018108">
    <property type="entry name" value="MCP_transmembrane"/>
</dbReference>
<dbReference type="KEGG" id="fcy:FRACYDRAFT_152626"/>
<keyword evidence="5" id="KW-0677">Repeat</keyword>
<feature type="non-terminal residue" evidence="10">
    <location>
        <position position="214"/>
    </location>
</feature>
<keyword evidence="3 9" id="KW-0813">Transport</keyword>
<gene>
    <name evidence="10" type="ORF">FRACYDRAFT_152626</name>
</gene>
<keyword evidence="6" id="KW-1133">Transmembrane helix</keyword>
<evidence type="ECO:0000256" key="1">
    <source>
        <dbReference type="ARBA" id="ARBA00004141"/>
    </source>
</evidence>
<keyword evidence="7 8" id="KW-0472">Membrane</keyword>
<evidence type="ECO:0000256" key="7">
    <source>
        <dbReference type="ARBA" id="ARBA00023136"/>
    </source>
</evidence>
<dbReference type="Pfam" id="PF00153">
    <property type="entry name" value="Mito_carr"/>
    <property type="match status" value="2"/>
</dbReference>
<dbReference type="GO" id="GO:0016020">
    <property type="term" value="C:membrane"/>
    <property type="evidence" value="ECO:0007669"/>
    <property type="project" value="UniProtKB-SubCell"/>
</dbReference>
<dbReference type="PROSITE" id="PS50920">
    <property type="entry name" value="SOLCAR"/>
    <property type="match status" value="1"/>
</dbReference>
<evidence type="ECO:0000313" key="11">
    <source>
        <dbReference type="Proteomes" id="UP000095751"/>
    </source>
</evidence>
<proteinExistence type="inferred from homology"/>
<dbReference type="EMBL" id="KV784363">
    <property type="protein sequence ID" value="OEU12992.1"/>
    <property type="molecule type" value="Genomic_DNA"/>
</dbReference>
<sequence length="214" mass="23587">SGVGVAVVGSMPSVGLYFGIYSYCKKSFQKWDPEHYEQRQTLYIALSAAIGNTIASASRVPYEVVKQKFQTKVYTTMGDAIRDMSLKTLFPTGGIASQMLRDIPYAIVTLLTYEHLKSVWKTRAQNKFPTVPVRGWDMLVGGLSGGVGSYLTNPMDVLKTRLQTDASSTLYGGSIRTCAELTLKEGGPAAFMRGSLPRLLHKVPANAFFFLFYE</sequence>
<feature type="non-terminal residue" evidence="10">
    <location>
        <position position="1"/>
    </location>
</feature>
<dbReference type="InterPro" id="IPR023395">
    <property type="entry name" value="MCP_dom_sf"/>
</dbReference>
<accession>A0A1E7F481</accession>
<keyword evidence="11" id="KW-1185">Reference proteome</keyword>